<dbReference type="EMBL" id="GL385399">
    <property type="protein sequence ID" value="EJT73206.1"/>
    <property type="molecule type" value="Genomic_DNA"/>
</dbReference>
<dbReference type="VEuPathDB" id="FungiDB:GGTG_10055"/>
<dbReference type="PANTHER" id="PTHR28208:SF2">
    <property type="entry name" value="PHOSPHATIDATE PHOSPHATASE APP1 CATALYTIC DOMAIN-CONTAINING PROTEIN"/>
    <property type="match status" value="1"/>
</dbReference>
<evidence type="ECO:0000259" key="3">
    <source>
        <dbReference type="Pfam" id="PF09949"/>
    </source>
</evidence>
<dbReference type="STRING" id="644352.J3P970"/>
<sequence length="491" mass="54172">MPLSHLTILAALASLAAASPAPLPRAEAAPLVTPAPTLEGQPTRTLERRVDVWGAFASGVNSVMSGLGSSIPSYVASGVPNFFQDFPTGDKVQSSLGIDDDQVRALPTQVLNIPPYANWSNNAWNIRFRGNVYKQPNTSVEKLNKLANVFLIGTDIKDLPPQEQDQARNITASIFILQQGDQNVTMIMNATGGTQNMNLPTRTTAQGDFDEFVPMIQLNGLQRGDMAQNNVQRLNVYANGSTLGNATAYLVPPRGYSIISDIDDILRVTKIYKPKEGLLNSFARAFVPWQNMPAIYANWAQNIPGAHFHYLTTTPEQATRIYMDYIYKTYPAGSFDTRPLNFSDVSATLSIRKHLLDRIFETFPERRFVLVADTSNSDIMKAYPQMVKDFPGQVACILLRNTSATDPDMLFPYNTAGFKDVNQSNYMFFRTTDDLVGLDLGRGDCYNSSVPRNLTFGYQAELLKRGAAGRLGLPRGMPVVIAAMVVIFLLF</sequence>
<gene>
    <name evidence="5" type="primary">20350513</name>
    <name evidence="4" type="ORF">GGTG_10055</name>
</gene>
<keyword evidence="1" id="KW-0472">Membrane</keyword>
<dbReference type="EnsemblFungi" id="EJT73206">
    <property type="protein sequence ID" value="EJT73206"/>
    <property type="gene ID" value="GGTG_10055"/>
</dbReference>
<reference evidence="5" key="5">
    <citation type="submission" date="2018-04" db="UniProtKB">
        <authorList>
            <consortium name="EnsemblFungi"/>
        </authorList>
    </citation>
    <scope>IDENTIFICATION</scope>
    <source>
        <strain evidence="5">R3-111a-1</strain>
    </source>
</reference>
<keyword evidence="1" id="KW-1133">Transmembrane helix</keyword>
<dbReference type="Pfam" id="PF09949">
    <property type="entry name" value="APP1_cat"/>
    <property type="match status" value="1"/>
</dbReference>
<keyword evidence="2" id="KW-0732">Signal</keyword>
<evidence type="ECO:0000313" key="4">
    <source>
        <dbReference type="EMBL" id="EJT73206.1"/>
    </source>
</evidence>
<feature type="chain" id="PRO_5015095108" description="Phosphatidate phosphatase APP1 catalytic domain-containing protein" evidence="2">
    <location>
        <begin position="19"/>
        <end position="491"/>
    </location>
</feature>
<reference evidence="4" key="2">
    <citation type="submission" date="2010-07" db="EMBL/GenBank/DDBJ databases">
        <authorList>
            <consortium name="The Broad Institute Genome Sequencing Platform"/>
            <consortium name="Broad Institute Genome Sequencing Center for Infectious Disease"/>
            <person name="Ma L.-J."/>
            <person name="Dead R."/>
            <person name="Young S."/>
            <person name="Zeng Q."/>
            <person name="Koehrsen M."/>
            <person name="Alvarado L."/>
            <person name="Berlin A."/>
            <person name="Chapman S.B."/>
            <person name="Chen Z."/>
            <person name="Freedman E."/>
            <person name="Gellesch M."/>
            <person name="Goldberg J."/>
            <person name="Griggs A."/>
            <person name="Gujja S."/>
            <person name="Heilman E.R."/>
            <person name="Heiman D."/>
            <person name="Hepburn T."/>
            <person name="Howarth C."/>
            <person name="Jen D."/>
            <person name="Larson L."/>
            <person name="Mehta T."/>
            <person name="Neiman D."/>
            <person name="Pearson M."/>
            <person name="Roberts A."/>
            <person name="Saif S."/>
            <person name="Shea T."/>
            <person name="Shenoy N."/>
            <person name="Sisk P."/>
            <person name="Stolte C."/>
            <person name="Sykes S."/>
            <person name="Walk T."/>
            <person name="White J."/>
            <person name="Yandava C."/>
            <person name="Haas B."/>
            <person name="Nusbaum C."/>
            <person name="Birren B."/>
        </authorList>
    </citation>
    <scope>NUCLEOTIDE SEQUENCE</scope>
    <source>
        <strain evidence="4">R3-111a-1</strain>
    </source>
</reference>
<proteinExistence type="predicted"/>
<evidence type="ECO:0000313" key="6">
    <source>
        <dbReference type="Proteomes" id="UP000006039"/>
    </source>
</evidence>
<dbReference type="HOGENOM" id="CLU_024935_0_0_1"/>
<evidence type="ECO:0000256" key="1">
    <source>
        <dbReference type="SAM" id="Phobius"/>
    </source>
</evidence>
<dbReference type="InterPro" id="IPR052935">
    <property type="entry name" value="Mg2+_PAP"/>
</dbReference>
<reference evidence="5" key="4">
    <citation type="journal article" date="2015" name="G3 (Bethesda)">
        <title>Genome sequences of three phytopathogenic species of the Magnaporthaceae family of fungi.</title>
        <authorList>
            <person name="Okagaki L.H."/>
            <person name="Nunes C.C."/>
            <person name="Sailsbery J."/>
            <person name="Clay B."/>
            <person name="Brown D."/>
            <person name="John T."/>
            <person name="Oh Y."/>
            <person name="Young N."/>
            <person name="Fitzgerald M."/>
            <person name="Haas B.J."/>
            <person name="Zeng Q."/>
            <person name="Young S."/>
            <person name="Adiconis X."/>
            <person name="Fan L."/>
            <person name="Levin J.Z."/>
            <person name="Mitchell T.K."/>
            <person name="Okubara P.A."/>
            <person name="Farman M.L."/>
            <person name="Kohn L.M."/>
            <person name="Birren B."/>
            <person name="Ma L.-J."/>
            <person name="Dean R.A."/>
        </authorList>
    </citation>
    <scope>NUCLEOTIDE SEQUENCE</scope>
    <source>
        <strain evidence="5">R3-111a-1</strain>
    </source>
</reference>
<evidence type="ECO:0000313" key="5">
    <source>
        <dbReference type="EnsemblFungi" id="EJT73206"/>
    </source>
</evidence>
<name>J3P970_GAET3</name>
<feature type="domain" description="Phosphatidate phosphatase APP1 catalytic" evidence="3">
    <location>
        <begin position="257"/>
        <end position="401"/>
    </location>
</feature>
<keyword evidence="1" id="KW-0812">Transmembrane</keyword>
<dbReference type="GO" id="GO:0030479">
    <property type="term" value="C:actin cortical patch"/>
    <property type="evidence" value="ECO:0007669"/>
    <property type="project" value="TreeGrafter"/>
</dbReference>
<reference evidence="6" key="1">
    <citation type="submission" date="2010-07" db="EMBL/GenBank/DDBJ databases">
        <title>The genome sequence of Gaeumannomyces graminis var. tritici strain R3-111a-1.</title>
        <authorList>
            <consortium name="The Broad Institute Genome Sequencing Platform"/>
            <person name="Ma L.-J."/>
            <person name="Dead R."/>
            <person name="Young S."/>
            <person name="Zeng Q."/>
            <person name="Koehrsen M."/>
            <person name="Alvarado L."/>
            <person name="Berlin A."/>
            <person name="Chapman S.B."/>
            <person name="Chen Z."/>
            <person name="Freedman E."/>
            <person name="Gellesch M."/>
            <person name="Goldberg J."/>
            <person name="Griggs A."/>
            <person name="Gujja S."/>
            <person name="Heilman E.R."/>
            <person name="Heiman D."/>
            <person name="Hepburn T."/>
            <person name="Howarth C."/>
            <person name="Jen D."/>
            <person name="Larson L."/>
            <person name="Mehta T."/>
            <person name="Neiman D."/>
            <person name="Pearson M."/>
            <person name="Roberts A."/>
            <person name="Saif S."/>
            <person name="Shea T."/>
            <person name="Shenoy N."/>
            <person name="Sisk P."/>
            <person name="Stolte C."/>
            <person name="Sykes S."/>
            <person name="Walk T."/>
            <person name="White J."/>
            <person name="Yandava C."/>
            <person name="Haas B."/>
            <person name="Nusbaum C."/>
            <person name="Birren B."/>
        </authorList>
    </citation>
    <scope>NUCLEOTIDE SEQUENCE [LARGE SCALE GENOMIC DNA]</scope>
    <source>
        <strain evidence="6">R3-111a-1</strain>
    </source>
</reference>
<dbReference type="AlphaFoldDB" id="J3P970"/>
<feature type="transmembrane region" description="Helical" evidence="1">
    <location>
        <begin position="472"/>
        <end position="490"/>
    </location>
</feature>
<dbReference type="eggNOG" id="ENOG502QSDV">
    <property type="taxonomic scope" value="Eukaryota"/>
</dbReference>
<dbReference type="GO" id="GO:0008195">
    <property type="term" value="F:phosphatidate phosphatase activity"/>
    <property type="evidence" value="ECO:0007669"/>
    <property type="project" value="InterPro"/>
</dbReference>
<dbReference type="PANTHER" id="PTHR28208">
    <property type="entry name" value="PHOSPHATIDATE PHOSPHATASE APP1"/>
    <property type="match status" value="1"/>
</dbReference>
<dbReference type="InterPro" id="IPR019236">
    <property type="entry name" value="APP1_cat"/>
</dbReference>
<dbReference type="OrthoDB" id="414243at2759"/>
<accession>J3P970</accession>
<dbReference type="GeneID" id="20350513"/>
<dbReference type="RefSeq" id="XP_009226180.1">
    <property type="nucleotide sequence ID" value="XM_009227916.1"/>
</dbReference>
<protein>
    <recommendedName>
        <fullName evidence="3">Phosphatidate phosphatase APP1 catalytic domain-containing protein</fullName>
    </recommendedName>
</protein>
<evidence type="ECO:0000256" key="2">
    <source>
        <dbReference type="SAM" id="SignalP"/>
    </source>
</evidence>
<reference evidence="4" key="3">
    <citation type="submission" date="2010-09" db="EMBL/GenBank/DDBJ databases">
        <title>Annotation of Gaeumannomyces graminis var. tritici R3-111a-1.</title>
        <authorList>
            <consortium name="The Broad Institute Genome Sequencing Platform"/>
            <person name="Ma L.-J."/>
            <person name="Dead R."/>
            <person name="Young S.K."/>
            <person name="Zeng Q."/>
            <person name="Gargeya S."/>
            <person name="Fitzgerald M."/>
            <person name="Haas B."/>
            <person name="Abouelleil A."/>
            <person name="Alvarado L."/>
            <person name="Arachchi H.M."/>
            <person name="Berlin A."/>
            <person name="Brown A."/>
            <person name="Chapman S.B."/>
            <person name="Chen Z."/>
            <person name="Dunbar C."/>
            <person name="Freedman E."/>
            <person name="Gearin G."/>
            <person name="Gellesch M."/>
            <person name="Goldberg J."/>
            <person name="Griggs A."/>
            <person name="Gujja S."/>
            <person name="Heiman D."/>
            <person name="Howarth C."/>
            <person name="Larson L."/>
            <person name="Lui A."/>
            <person name="MacDonald P.J.P."/>
            <person name="Mehta T."/>
            <person name="Montmayeur A."/>
            <person name="Murphy C."/>
            <person name="Neiman D."/>
            <person name="Pearson M."/>
            <person name="Priest M."/>
            <person name="Roberts A."/>
            <person name="Saif S."/>
            <person name="Shea T."/>
            <person name="Shenoy N."/>
            <person name="Sisk P."/>
            <person name="Stolte C."/>
            <person name="Sykes S."/>
            <person name="Yandava C."/>
            <person name="Wortman J."/>
            <person name="Nusbaum C."/>
            <person name="Birren B."/>
        </authorList>
    </citation>
    <scope>NUCLEOTIDE SEQUENCE</scope>
    <source>
        <strain evidence="4">R3-111a-1</strain>
    </source>
</reference>
<dbReference type="Proteomes" id="UP000006039">
    <property type="component" value="Unassembled WGS sequence"/>
</dbReference>
<feature type="signal peptide" evidence="2">
    <location>
        <begin position="1"/>
        <end position="18"/>
    </location>
</feature>
<organism evidence="4">
    <name type="scientific">Gaeumannomyces tritici (strain R3-111a-1)</name>
    <name type="common">Wheat and barley take-all root rot fungus</name>
    <name type="synonym">Gaeumannomyces graminis var. tritici</name>
    <dbReference type="NCBI Taxonomy" id="644352"/>
    <lineage>
        <taxon>Eukaryota</taxon>
        <taxon>Fungi</taxon>
        <taxon>Dikarya</taxon>
        <taxon>Ascomycota</taxon>
        <taxon>Pezizomycotina</taxon>
        <taxon>Sordariomycetes</taxon>
        <taxon>Sordariomycetidae</taxon>
        <taxon>Magnaporthales</taxon>
        <taxon>Magnaporthaceae</taxon>
        <taxon>Gaeumannomyces</taxon>
    </lineage>
</organism>
<keyword evidence="6" id="KW-1185">Reference proteome</keyword>